<comment type="pathway">
    <text evidence="2">Protein modification; protein glycosylation.</text>
</comment>
<protein>
    <recommendedName>
        <fullName evidence="9">alpha-1,2-Mannosidase</fullName>
        <ecNumber evidence="9">3.2.1.-</ecNumber>
    </recommendedName>
</protein>
<dbReference type="SUPFAM" id="SSF48225">
    <property type="entry name" value="Seven-hairpin glycosidases"/>
    <property type="match status" value="1"/>
</dbReference>
<reference evidence="11" key="1">
    <citation type="submission" date="2020-02" db="EMBL/GenBank/DDBJ databases">
        <authorList>
            <person name="Palmer J.M."/>
        </authorList>
    </citation>
    <scope>NUCLEOTIDE SEQUENCE</scope>
    <source>
        <strain evidence="11">EPUS1.4</strain>
        <tissue evidence="11">Thallus</tissue>
    </source>
</reference>
<dbReference type="GO" id="GO:0016020">
    <property type="term" value="C:membrane"/>
    <property type="evidence" value="ECO:0007669"/>
    <property type="project" value="InterPro"/>
</dbReference>
<dbReference type="AlphaFoldDB" id="A0A8H7AP84"/>
<dbReference type="EC" id="3.2.1.-" evidence="9"/>
<dbReference type="GO" id="GO:0036503">
    <property type="term" value="P:ERAD pathway"/>
    <property type="evidence" value="ECO:0007669"/>
    <property type="project" value="UniProtKB-ARBA"/>
</dbReference>
<feature type="active site" description="Proton donor" evidence="6">
    <location>
        <position position="293"/>
    </location>
</feature>
<dbReference type="GO" id="GO:0005975">
    <property type="term" value="P:carbohydrate metabolic process"/>
    <property type="evidence" value="ECO:0007669"/>
    <property type="project" value="InterPro"/>
</dbReference>
<accession>A0A8H7AP84</accession>
<dbReference type="GO" id="GO:0004571">
    <property type="term" value="F:mannosyl-oligosaccharide 1,2-alpha-mannosidase activity"/>
    <property type="evidence" value="ECO:0007669"/>
    <property type="project" value="InterPro"/>
</dbReference>
<comment type="caution">
    <text evidence="11">The sequence shown here is derived from an EMBL/GenBank/DDBJ whole genome shotgun (WGS) entry which is preliminary data.</text>
</comment>
<dbReference type="InterPro" id="IPR001382">
    <property type="entry name" value="Glyco_hydro_47"/>
</dbReference>
<evidence type="ECO:0000256" key="8">
    <source>
        <dbReference type="PIRSR" id="PIRSR601382-3"/>
    </source>
</evidence>
<evidence type="ECO:0000256" key="9">
    <source>
        <dbReference type="RuleBase" id="RU361193"/>
    </source>
</evidence>
<evidence type="ECO:0000256" key="4">
    <source>
        <dbReference type="ARBA" id="ARBA00022801"/>
    </source>
</evidence>
<keyword evidence="5 8" id="KW-1015">Disulfide bond</keyword>
<keyword evidence="7" id="KW-0479">Metal-binding</keyword>
<proteinExistence type="inferred from homology"/>
<keyword evidence="9" id="KW-0326">Glycosidase</keyword>
<dbReference type="Gene3D" id="1.50.10.10">
    <property type="match status" value="3"/>
</dbReference>
<dbReference type="PANTHER" id="PTHR11742">
    <property type="entry name" value="MANNOSYL-OLIGOSACCHARIDE ALPHA-1,2-MANNOSIDASE-RELATED"/>
    <property type="match status" value="1"/>
</dbReference>
<keyword evidence="4 9" id="KW-0378">Hydrolase</keyword>
<dbReference type="InterPro" id="IPR036026">
    <property type="entry name" value="Seven-hairpin_glycosidases"/>
</dbReference>
<evidence type="ECO:0000256" key="1">
    <source>
        <dbReference type="ARBA" id="ARBA00001913"/>
    </source>
</evidence>
<comment type="cofactor">
    <cofactor evidence="1 7">
        <name>Ca(2+)</name>
        <dbReference type="ChEBI" id="CHEBI:29108"/>
    </cofactor>
</comment>
<comment type="similarity">
    <text evidence="3 9">Belongs to the glycosyl hydrolase 47 family.</text>
</comment>
<sequence length="948" mass="106066">MMLRIRRYRALLVVAIVVTISLYHITRIRDWDTQSIDVDRVKKLGHQVASTSSPAVLSSSSFPPPVDLAVPIPKLSTPPLRQSSHSPTPVQSSTLLDFSEVLATSTSTQTSRRAQITAHSGDGLAGNEAERIADGEVISDEFESYGQGRLEIDPGSAALEQPHWVPQKEHFPVPAESIIPLPTGRPKRIPAIQHVFAAEASPSKMDNQQKLDVIKEAFKHAWSGYKEYAMPHDELAPVSLGFKDPFNGWGATLVDTLDTLWIMDLKDEFEEALTQVKKIDFTTSIRKDIPLFETVIRYLGGLIAAYDVSSGSYPVPLEKAVELAEILMGAFDTPNRMPVTYYYWAPSYASQPHRASSRVVLAELGTLSLEFTRLAQITKEQKYYDAVARITNELQTWQNNTQLPGLWPVAVDASGCKKPDYLSTQMAHSASNGPRNLLPPIQNLLEAAVNEQETISRKQDSDSATLYQARSKSKRQLDDAGFSIDEEPAYPASDNFLDGSTSSAASVAPEEKKGSSMDNVDCQPQGLASPPLAGMETFTLGGMSDSTYEYLPKEWLLLGGLNNQYESMYKSAMNVVRDKLLYRPMTKTGRDILFAGTLETSGMPQDDNQTRSSTEIMEYDGQHLTCFAGGMFAIGAKIFGIKDDVDIARKLTDGCIWAYESTTTGIMPEAFHLIPCANRTDCKWNETEWWEALDPYRSIREEQAKTWYEHQKLLSQAASADEEEQAELLLHHNLPVLPTESAKLDLEHNPLEEDAHITINRSVNTLRKRQSPEPNMDTGARDESLLTPTPTESDSAESEEGDEGPAMSQSPYPAYTLKPILTHEEFVQARIKEERTPPGFADITNRKYILRPEAIESVFIMYRVTGDEYWREQGWKMFTAIQTHTFTEHANSAINDVTSEAPLFSDSMESFWLAETLKYFYLLYSDPDLINLDDYVFNTEAHPFRRPT</sequence>
<dbReference type="PANTHER" id="PTHR11742:SF103">
    <property type="entry name" value="ENDOPLASMIC RETICULUM MANNOSIDASE MNL2-RELATED"/>
    <property type="match status" value="1"/>
</dbReference>
<dbReference type="GO" id="GO:0005509">
    <property type="term" value="F:calcium ion binding"/>
    <property type="evidence" value="ECO:0007669"/>
    <property type="project" value="InterPro"/>
</dbReference>
<evidence type="ECO:0000256" key="10">
    <source>
        <dbReference type="SAM" id="MobiDB-lite"/>
    </source>
</evidence>
<gene>
    <name evidence="11" type="ORF">GJ744_000270</name>
</gene>
<feature type="compositionally biased region" description="Acidic residues" evidence="10">
    <location>
        <begin position="794"/>
        <end position="803"/>
    </location>
</feature>
<feature type="active site" evidence="6">
    <location>
        <position position="545"/>
    </location>
</feature>
<dbReference type="EMBL" id="JAACFV010000010">
    <property type="protein sequence ID" value="KAF7512703.1"/>
    <property type="molecule type" value="Genomic_DNA"/>
</dbReference>
<dbReference type="PRINTS" id="PR00747">
    <property type="entry name" value="GLYHDRLASE47"/>
</dbReference>
<evidence type="ECO:0000256" key="6">
    <source>
        <dbReference type="PIRSR" id="PIRSR601382-1"/>
    </source>
</evidence>
<evidence type="ECO:0000313" key="11">
    <source>
        <dbReference type="EMBL" id="KAF7512703.1"/>
    </source>
</evidence>
<feature type="disulfide bond" evidence="8">
    <location>
        <begin position="626"/>
        <end position="655"/>
    </location>
</feature>
<feature type="active site" evidence="6">
    <location>
        <position position="853"/>
    </location>
</feature>
<dbReference type="InterPro" id="IPR050749">
    <property type="entry name" value="Glycosyl_Hydrolase_47"/>
</dbReference>
<evidence type="ECO:0000313" key="12">
    <source>
        <dbReference type="Proteomes" id="UP000606974"/>
    </source>
</evidence>
<dbReference type="Proteomes" id="UP000606974">
    <property type="component" value="Unassembled WGS sequence"/>
</dbReference>
<feature type="compositionally biased region" description="Polar residues" evidence="10">
    <location>
        <begin position="79"/>
        <end position="92"/>
    </location>
</feature>
<evidence type="ECO:0000256" key="5">
    <source>
        <dbReference type="ARBA" id="ARBA00023157"/>
    </source>
</evidence>
<evidence type="ECO:0000256" key="3">
    <source>
        <dbReference type="ARBA" id="ARBA00007658"/>
    </source>
</evidence>
<organism evidence="11 12">
    <name type="scientific">Endocarpon pusillum</name>
    <dbReference type="NCBI Taxonomy" id="364733"/>
    <lineage>
        <taxon>Eukaryota</taxon>
        <taxon>Fungi</taxon>
        <taxon>Dikarya</taxon>
        <taxon>Ascomycota</taxon>
        <taxon>Pezizomycotina</taxon>
        <taxon>Eurotiomycetes</taxon>
        <taxon>Chaetothyriomycetidae</taxon>
        <taxon>Verrucariales</taxon>
        <taxon>Verrucariaceae</taxon>
        <taxon>Endocarpon</taxon>
    </lineage>
</organism>
<feature type="region of interest" description="Disordered" evidence="10">
    <location>
        <begin position="73"/>
        <end position="92"/>
    </location>
</feature>
<dbReference type="OrthoDB" id="10052040at2759"/>
<feature type="binding site" evidence="7">
    <location>
        <position position="939"/>
    </location>
    <ligand>
        <name>Ca(2+)</name>
        <dbReference type="ChEBI" id="CHEBI:29108"/>
    </ligand>
</feature>
<dbReference type="GO" id="GO:0005783">
    <property type="term" value="C:endoplasmic reticulum"/>
    <property type="evidence" value="ECO:0007669"/>
    <property type="project" value="TreeGrafter"/>
</dbReference>
<dbReference type="Pfam" id="PF01532">
    <property type="entry name" value="Glyco_hydro_47"/>
    <property type="match status" value="1"/>
</dbReference>
<name>A0A8H7AP84_9EURO</name>
<feature type="region of interest" description="Disordered" evidence="10">
    <location>
        <begin position="755"/>
        <end position="813"/>
    </location>
</feature>
<evidence type="ECO:0000256" key="7">
    <source>
        <dbReference type="PIRSR" id="PIRSR601382-2"/>
    </source>
</evidence>
<keyword evidence="7" id="KW-0106">Calcium</keyword>
<feature type="region of interest" description="Disordered" evidence="10">
    <location>
        <begin position="488"/>
        <end position="528"/>
    </location>
</feature>
<dbReference type="UniPathway" id="UPA00378"/>
<dbReference type="InterPro" id="IPR012341">
    <property type="entry name" value="6hp_glycosidase-like_sf"/>
</dbReference>
<evidence type="ECO:0000256" key="2">
    <source>
        <dbReference type="ARBA" id="ARBA00004922"/>
    </source>
</evidence>
<feature type="active site" description="Proton donor" evidence="6">
    <location>
        <position position="669"/>
    </location>
</feature>
<keyword evidence="12" id="KW-1185">Reference proteome</keyword>